<dbReference type="KEGG" id="sxi:SXIM_50150"/>
<sequence>MSDNFTTLLVKREGPVVHACLNTPENGNLVTEAVLDELLAVLEFIHDHPEIRVFTLSATGADFCLGADRNEFELLMAEDPSGTAMRALSGKARRVCDSLATTGAVTIARLQGRVIGAGIALAVFCDLRAAAEDTRYRLPELAVGLPVAWGGALPRLLHECGAARVRELILTGESFDAATARELSLLHKVVPEAELDGVVDGWIRPLLRRPGTALRTTKAVLNAHSSVARLTDASLLEGDLLAGTLALNRGRAAGGERSTL</sequence>
<organism evidence="3 4">
    <name type="scientific">Streptomyces xiamenensis</name>
    <dbReference type="NCBI Taxonomy" id="408015"/>
    <lineage>
        <taxon>Bacteria</taxon>
        <taxon>Bacillati</taxon>
        <taxon>Actinomycetota</taxon>
        <taxon>Actinomycetes</taxon>
        <taxon>Kitasatosporales</taxon>
        <taxon>Streptomycetaceae</taxon>
        <taxon>Streptomyces</taxon>
    </lineage>
</organism>
<dbReference type="InterPro" id="IPR018376">
    <property type="entry name" value="Enoyl-CoA_hyd/isom_CS"/>
</dbReference>
<dbReference type="PATRIC" id="fig|408015.6.peg.5081"/>
<dbReference type="CDD" id="cd06558">
    <property type="entry name" value="crotonase-like"/>
    <property type="match status" value="1"/>
</dbReference>
<gene>
    <name evidence="3" type="ORF">SXIM_50150</name>
</gene>
<comment type="similarity">
    <text evidence="1 2">Belongs to the enoyl-CoA hydratase/isomerase family.</text>
</comment>
<evidence type="ECO:0000313" key="4">
    <source>
        <dbReference type="Proteomes" id="UP000034034"/>
    </source>
</evidence>
<accession>A0A0F7FZU4</accession>
<dbReference type="RefSeq" id="WP_030731473.1">
    <property type="nucleotide sequence ID" value="NZ_CBDRAA010000007.1"/>
</dbReference>
<dbReference type="InterPro" id="IPR029045">
    <property type="entry name" value="ClpP/crotonase-like_dom_sf"/>
</dbReference>
<dbReference type="PANTHER" id="PTHR42964:SF1">
    <property type="entry name" value="POLYKETIDE BIOSYNTHESIS ENOYL-COA HYDRATASE PKSH-RELATED"/>
    <property type="match status" value="1"/>
</dbReference>
<dbReference type="EMBL" id="CP009922">
    <property type="protein sequence ID" value="AKG46399.1"/>
    <property type="molecule type" value="Genomic_DNA"/>
</dbReference>
<dbReference type="Gene3D" id="3.90.226.10">
    <property type="entry name" value="2-enoyl-CoA Hydratase, Chain A, domain 1"/>
    <property type="match status" value="1"/>
</dbReference>
<dbReference type="PANTHER" id="PTHR42964">
    <property type="entry name" value="ENOYL-COA HYDRATASE"/>
    <property type="match status" value="1"/>
</dbReference>
<dbReference type="InterPro" id="IPR051683">
    <property type="entry name" value="Enoyl-CoA_Hydratase/Isomerase"/>
</dbReference>
<evidence type="ECO:0000313" key="3">
    <source>
        <dbReference type="EMBL" id="AKG46399.1"/>
    </source>
</evidence>
<keyword evidence="4" id="KW-1185">Reference proteome</keyword>
<dbReference type="STRING" id="408015.SXIM_50150"/>
<proteinExistence type="inferred from homology"/>
<dbReference type="GO" id="GO:0016853">
    <property type="term" value="F:isomerase activity"/>
    <property type="evidence" value="ECO:0007669"/>
    <property type="project" value="UniProtKB-KW"/>
</dbReference>
<dbReference type="AlphaFoldDB" id="A0A0F7FZU4"/>
<evidence type="ECO:0000256" key="1">
    <source>
        <dbReference type="ARBA" id="ARBA00005254"/>
    </source>
</evidence>
<reference evidence="3" key="1">
    <citation type="submission" date="2019-08" db="EMBL/GenBank/DDBJ databases">
        <title>Complete genome sequence of a mangrove-derived Streptomyces xiamenensis.</title>
        <authorList>
            <person name="Xu J."/>
        </authorList>
    </citation>
    <scope>NUCLEOTIDE SEQUENCE</scope>
    <source>
        <strain evidence="3">318</strain>
    </source>
</reference>
<dbReference type="PROSITE" id="PS00166">
    <property type="entry name" value="ENOYL_COA_HYDRATASE"/>
    <property type="match status" value="1"/>
</dbReference>
<protein>
    <submittedName>
        <fullName evidence="3">Enoyl-CoA hydratase/isomerase</fullName>
    </submittedName>
</protein>
<dbReference type="Pfam" id="PF00378">
    <property type="entry name" value="ECH_1"/>
    <property type="match status" value="1"/>
</dbReference>
<name>A0A0F7FZU4_9ACTN</name>
<dbReference type="HOGENOM" id="CLU_009834_7_3_11"/>
<dbReference type="SUPFAM" id="SSF52096">
    <property type="entry name" value="ClpP/crotonase"/>
    <property type="match status" value="1"/>
</dbReference>
<dbReference type="InterPro" id="IPR001753">
    <property type="entry name" value="Enoyl-CoA_hydra/iso"/>
</dbReference>
<dbReference type="Proteomes" id="UP000034034">
    <property type="component" value="Chromosome"/>
</dbReference>
<evidence type="ECO:0000256" key="2">
    <source>
        <dbReference type="RuleBase" id="RU003707"/>
    </source>
</evidence>